<dbReference type="SFLD" id="SFLDF00007">
    <property type="entry name" value="methylaspartate_ammonia-lyase"/>
    <property type="match status" value="1"/>
</dbReference>
<keyword evidence="8 13" id="KW-0460">Magnesium</keyword>
<keyword evidence="17" id="KW-1185">Reference proteome</keyword>
<feature type="domain" description="Methylaspartate ammonia-lyase N-terminal" evidence="14">
    <location>
        <begin position="1"/>
        <end position="158"/>
    </location>
</feature>
<feature type="binding site" evidence="11">
    <location>
        <position position="328"/>
    </location>
    <ligand>
        <name>(2S,3S)-3-methyl-L-aspartate</name>
        <dbReference type="ChEBI" id="CHEBI:58724"/>
    </ligand>
</feature>
<keyword evidence="9 16" id="KW-0456">Lyase</keyword>
<dbReference type="PIRSF" id="PIRSF017107">
    <property type="entry name" value="MAL"/>
    <property type="match status" value="1"/>
</dbReference>
<dbReference type="UniPathway" id="UPA00561">
    <property type="reaction ID" value="UER00618"/>
</dbReference>
<dbReference type="Pfam" id="PF07476">
    <property type="entry name" value="MAAL_C"/>
    <property type="match status" value="1"/>
</dbReference>
<evidence type="ECO:0000259" key="14">
    <source>
        <dbReference type="Pfam" id="PF05034"/>
    </source>
</evidence>
<feature type="binding site" evidence="13">
    <location>
        <position position="306"/>
    </location>
    <ligand>
        <name>Mg(2+)</name>
        <dbReference type="ChEBI" id="CHEBI:18420"/>
    </ligand>
</feature>
<dbReference type="GeneID" id="90982816"/>
<comment type="catalytic activity">
    <reaction evidence="1">
        <text>(2S,3S)-3-methyl-L-aspartate = mesaconate + NH4(+)</text>
        <dbReference type="Rhea" id="RHEA:12829"/>
        <dbReference type="ChEBI" id="CHEBI:28938"/>
        <dbReference type="ChEBI" id="CHEBI:36986"/>
        <dbReference type="ChEBI" id="CHEBI:58724"/>
        <dbReference type="EC" id="4.3.1.2"/>
    </reaction>
</comment>
<feature type="binding site" evidence="13">
    <location>
        <position position="237"/>
    </location>
    <ligand>
        <name>Mg(2+)</name>
        <dbReference type="ChEBI" id="CHEBI:18420"/>
    </ligand>
</feature>
<dbReference type="OrthoDB" id="8630262at2"/>
<dbReference type="PANTHER" id="PTHR48073">
    <property type="entry name" value="O-SUCCINYLBENZOATE SYNTHASE-RELATED"/>
    <property type="match status" value="1"/>
</dbReference>
<dbReference type="Gene3D" id="3.30.390.10">
    <property type="entry name" value="Enolase-like, N-terminal domain"/>
    <property type="match status" value="1"/>
</dbReference>
<dbReference type="SUPFAM" id="SSF54826">
    <property type="entry name" value="Enolase N-terminal domain-like"/>
    <property type="match status" value="1"/>
</dbReference>
<reference evidence="16 17" key="1">
    <citation type="submission" date="2014-04" db="EMBL/GenBank/DDBJ databases">
        <title>Draft Genome Sequence of Synergistes jonesii.</title>
        <authorList>
            <person name="Coil D.A."/>
            <person name="Eisen J.A."/>
            <person name="Holland-Moritz H.E."/>
        </authorList>
    </citation>
    <scope>NUCLEOTIDE SEQUENCE [LARGE SCALE GENOMIC DNA]</scope>
    <source>
        <strain evidence="16 17">78-1</strain>
    </source>
</reference>
<dbReference type="Pfam" id="PF05034">
    <property type="entry name" value="MAAL_N"/>
    <property type="match status" value="1"/>
</dbReference>
<dbReference type="InterPro" id="IPR022665">
    <property type="entry name" value="MeAsp_NH4-lyase_N"/>
</dbReference>
<evidence type="ECO:0000259" key="15">
    <source>
        <dbReference type="Pfam" id="PF07476"/>
    </source>
</evidence>
<evidence type="ECO:0000256" key="10">
    <source>
        <dbReference type="PIRSR" id="PIRSR017107-1"/>
    </source>
</evidence>
<protein>
    <recommendedName>
        <fullName evidence="6">methylaspartate ammonia-lyase</fullName>
        <ecNumber evidence="6">4.3.1.2</ecNumber>
    </recommendedName>
</protein>
<evidence type="ECO:0000313" key="17">
    <source>
        <dbReference type="Proteomes" id="UP000027665"/>
    </source>
</evidence>
<comment type="cofactor">
    <cofactor evidence="2 13">
        <name>Mg(2+)</name>
        <dbReference type="ChEBI" id="CHEBI:18420"/>
    </cofactor>
</comment>
<dbReference type="InterPro" id="IPR006395">
    <property type="entry name" value="Me_Asp_am_lyase"/>
</dbReference>
<gene>
    <name evidence="16" type="ORF">EH55_12670</name>
</gene>
<evidence type="ECO:0000256" key="8">
    <source>
        <dbReference type="ARBA" id="ARBA00022842"/>
    </source>
</evidence>
<sequence>MKVKKVLCSKALTGFYMDDKEAIKAGAKSDGFVYKGKPVTPGFKSIRQPGVAVSVMFILEDGHMVYGDCAVAQYAANGGREIPNTAEALMKLVDKYVAPYFEGMDIKEFKSTAEKFDRYEFDGKRLPASVRYGVTQAILEAVAYDQKLTMCEVVLNEYHLPLDLTPVRINAQSGDERYTNVDKMILKKVGMMPHGLINNVEEKLGTDGQIFLDWVKWVTKRISEIGEPDYKPVMRYDVYGCIGKAFNNDLDKVGEYLIKVADACKPYEVFVEMPVDMKSNEKQLEAMKYLRKYLDDAGCRLKLIIDEYANTYEEIVQWVDAKGADMVQVKTIDLGGINNIIEADLYCKAHGVLAYQGGTCNQTDKAAIVCANLAVATKPFAMAGTPGMGVDEGVMIVSNEQDRLLAYLKAKQEGLLR</sequence>
<comment type="pathway">
    <text evidence="3">Amino-acid degradation; L-glutamate degradation via mesaconate pathway; acetate and pyruvate from L-glutamate: step 2/4.</text>
</comment>
<dbReference type="Gene3D" id="3.20.20.120">
    <property type="entry name" value="Enolase-like C-terminal domain"/>
    <property type="match status" value="1"/>
</dbReference>
<dbReference type="EC" id="4.3.1.2" evidence="6"/>
<evidence type="ECO:0000256" key="3">
    <source>
        <dbReference type="ARBA" id="ARBA00004675"/>
    </source>
</evidence>
<dbReference type="NCBIfam" id="TIGR01502">
    <property type="entry name" value="B_methylAsp_ase"/>
    <property type="match status" value="1"/>
</dbReference>
<evidence type="ECO:0000256" key="1">
    <source>
        <dbReference type="ARBA" id="ARBA00000789"/>
    </source>
</evidence>
<evidence type="ECO:0000256" key="7">
    <source>
        <dbReference type="ARBA" id="ARBA00022723"/>
    </source>
</evidence>
<dbReference type="EMBL" id="JMKI01000006">
    <property type="protein sequence ID" value="KEJ93154.1"/>
    <property type="molecule type" value="Genomic_DNA"/>
</dbReference>
<feature type="domain" description="Methylaspartate ammonia-lyase C-terminal" evidence="15">
    <location>
        <begin position="164"/>
        <end position="409"/>
    </location>
</feature>
<dbReference type="eggNOG" id="COG3799">
    <property type="taxonomic scope" value="Bacteria"/>
</dbReference>
<evidence type="ECO:0000256" key="13">
    <source>
        <dbReference type="PIRSR" id="PIRSR017107-4"/>
    </source>
</evidence>
<dbReference type="SUPFAM" id="SSF51604">
    <property type="entry name" value="Enolase C-terminal domain-like"/>
    <property type="match status" value="1"/>
</dbReference>
<comment type="similarity">
    <text evidence="4">Belongs to the methylaspartate ammonia-lyase family.</text>
</comment>
<dbReference type="PANTHER" id="PTHR48073:SF2">
    <property type="entry name" value="O-SUCCINYLBENZOATE SYNTHASE"/>
    <property type="match status" value="1"/>
</dbReference>
<evidence type="ECO:0000256" key="5">
    <source>
        <dbReference type="ARBA" id="ARBA00011738"/>
    </source>
</evidence>
<dbReference type="InterPro" id="IPR029017">
    <property type="entry name" value="Enolase-like_N"/>
</dbReference>
<dbReference type="AlphaFoldDB" id="A0A073ITR3"/>
<name>A0A073ITR3_9BACT</name>
<comment type="subunit">
    <text evidence="5">Homodimer.</text>
</comment>
<dbReference type="RefSeq" id="WP_037974494.1">
    <property type="nucleotide sequence ID" value="NZ_JMKI01000006.1"/>
</dbReference>
<keyword evidence="7 13" id="KW-0479">Metal-binding</keyword>
<evidence type="ECO:0000256" key="9">
    <source>
        <dbReference type="ARBA" id="ARBA00023239"/>
    </source>
</evidence>
<comment type="caution">
    <text evidence="16">The sequence shown here is derived from an EMBL/GenBank/DDBJ whole genome shotgun (WGS) entry which is preliminary data.</text>
</comment>
<evidence type="ECO:0000256" key="11">
    <source>
        <dbReference type="PIRSR" id="PIRSR017107-2"/>
    </source>
</evidence>
<evidence type="ECO:0000256" key="6">
    <source>
        <dbReference type="ARBA" id="ARBA00012993"/>
    </source>
</evidence>
<dbReference type="GO" id="GO:0046872">
    <property type="term" value="F:metal ion binding"/>
    <property type="evidence" value="ECO:0007669"/>
    <property type="project" value="UniProtKB-KW"/>
</dbReference>
<evidence type="ECO:0000256" key="12">
    <source>
        <dbReference type="PIRSR" id="PIRSR017107-3"/>
    </source>
</evidence>
<proteinExistence type="inferred from homology"/>
<feature type="binding site" evidence="13">
    <location>
        <position position="272"/>
    </location>
    <ligand>
        <name>Mg(2+)</name>
        <dbReference type="ChEBI" id="CHEBI:18420"/>
    </ligand>
</feature>
<dbReference type="GO" id="GO:0019553">
    <property type="term" value="P:L-glutamate catabolic process via L-citramalate"/>
    <property type="evidence" value="ECO:0007669"/>
    <property type="project" value="UniProtKB-UniPathway"/>
</dbReference>
<dbReference type="InterPro" id="IPR036849">
    <property type="entry name" value="Enolase-like_C_sf"/>
</dbReference>
<feature type="binding site" evidence="11">
    <location>
        <position position="172"/>
    </location>
    <ligand>
        <name>(2S,3S)-3-methyl-L-aspartate</name>
        <dbReference type="ChEBI" id="CHEBI:58724"/>
    </ligand>
</feature>
<dbReference type="STRING" id="2754.EH55_12670"/>
<feature type="site" description="Transition state stabilizer" evidence="12">
    <location>
        <position position="194"/>
    </location>
</feature>
<dbReference type="SFLD" id="SFLDS00001">
    <property type="entry name" value="Enolase"/>
    <property type="match status" value="1"/>
</dbReference>
<evidence type="ECO:0000256" key="4">
    <source>
        <dbReference type="ARBA" id="ARBA00009954"/>
    </source>
</evidence>
<dbReference type="SFLD" id="SFLDG00151">
    <property type="entry name" value="methylaspartate_ammonia-lyase"/>
    <property type="match status" value="1"/>
</dbReference>
<dbReference type="PATRIC" id="fig|2754.20.peg.526"/>
<evidence type="ECO:0000313" key="16">
    <source>
        <dbReference type="EMBL" id="KEJ93154.1"/>
    </source>
</evidence>
<evidence type="ECO:0000256" key="2">
    <source>
        <dbReference type="ARBA" id="ARBA00001946"/>
    </source>
</evidence>
<dbReference type="GO" id="GO:0050096">
    <property type="term" value="F:methylaspartate ammonia-lyase activity"/>
    <property type="evidence" value="ECO:0007669"/>
    <property type="project" value="UniProtKB-EC"/>
</dbReference>
<organism evidence="16 17">
    <name type="scientific">Synergistes jonesii</name>
    <dbReference type="NCBI Taxonomy" id="2754"/>
    <lineage>
        <taxon>Bacteria</taxon>
        <taxon>Thermotogati</taxon>
        <taxon>Synergistota</taxon>
        <taxon>Synergistia</taxon>
        <taxon>Synergistales</taxon>
        <taxon>Synergistaceae</taxon>
        <taxon>Synergistes</taxon>
    </lineage>
</organism>
<dbReference type="InterPro" id="IPR022662">
    <property type="entry name" value="MeAsp_NH4-lyase_C"/>
</dbReference>
<dbReference type="Proteomes" id="UP000027665">
    <property type="component" value="Unassembled WGS sequence"/>
</dbReference>
<feature type="active site" description="Proton acceptor" evidence="10">
    <location>
        <position position="330"/>
    </location>
</feature>
<accession>A0A073ITR3</accession>